<dbReference type="PANTHER" id="PTHR11946">
    <property type="entry name" value="VALYL-TRNA SYNTHETASES"/>
    <property type="match status" value="1"/>
</dbReference>
<dbReference type="GO" id="GO:0004832">
    <property type="term" value="F:valine-tRNA ligase activity"/>
    <property type="evidence" value="ECO:0007669"/>
    <property type="project" value="UniProtKB-UniRule"/>
</dbReference>
<dbReference type="PRINTS" id="PR00986">
    <property type="entry name" value="TRNASYNTHVAL"/>
</dbReference>
<dbReference type="GO" id="GO:0002161">
    <property type="term" value="F:aminoacyl-tRNA deacylase activity"/>
    <property type="evidence" value="ECO:0007669"/>
    <property type="project" value="InterPro"/>
</dbReference>
<feature type="compositionally biased region" description="Polar residues" evidence="9">
    <location>
        <begin position="1"/>
        <end position="13"/>
    </location>
</feature>
<dbReference type="InterPro" id="IPR048044">
    <property type="entry name" value="Valyl-tRNA_ligase_actino"/>
</dbReference>
<evidence type="ECO:0000256" key="6">
    <source>
        <dbReference type="ARBA" id="ARBA00023146"/>
    </source>
</evidence>
<keyword evidence="2 8" id="KW-0436">Ligase</keyword>
<dbReference type="InterPro" id="IPR033705">
    <property type="entry name" value="Anticodon_Ia_Val"/>
</dbReference>
<evidence type="ECO:0000313" key="13">
    <source>
        <dbReference type="Proteomes" id="UP000660668"/>
    </source>
</evidence>
<evidence type="ECO:0000256" key="7">
    <source>
        <dbReference type="ARBA" id="ARBA00047552"/>
    </source>
</evidence>
<dbReference type="RefSeq" id="WP_194695207.1">
    <property type="nucleotide sequence ID" value="NZ_JADKPO010000004.1"/>
</dbReference>
<dbReference type="InterPro" id="IPR002303">
    <property type="entry name" value="Valyl-tRNA_ligase"/>
</dbReference>
<keyword evidence="3 8" id="KW-0547">Nucleotide-binding</keyword>
<accession>A0A930VM39</accession>
<comment type="catalytic activity">
    <reaction evidence="7 8">
        <text>tRNA(Val) + L-valine + ATP = L-valyl-tRNA(Val) + AMP + diphosphate</text>
        <dbReference type="Rhea" id="RHEA:10704"/>
        <dbReference type="Rhea" id="RHEA-COMP:9672"/>
        <dbReference type="Rhea" id="RHEA-COMP:9708"/>
        <dbReference type="ChEBI" id="CHEBI:30616"/>
        <dbReference type="ChEBI" id="CHEBI:33019"/>
        <dbReference type="ChEBI" id="CHEBI:57762"/>
        <dbReference type="ChEBI" id="CHEBI:78442"/>
        <dbReference type="ChEBI" id="CHEBI:78537"/>
        <dbReference type="ChEBI" id="CHEBI:456215"/>
        <dbReference type="EC" id="6.1.1.9"/>
    </reaction>
</comment>
<evidence type="ECO:0000256" key="9">
    <source>
        <dbReference type="SAM" id="MobiDB-lite"/>
    </source>
</evidence>
<dbReference type="GO" id="GO:0005524">
    <property type="term" value="F:ATP binding"/>
    <property type="evidence" value="ECO:0007669"/>
    <property type="project" value="UniProtKB-UniRule"/>
</dbReference>
<organism evidence="12 13">
    <name type="scientific">Nocardioides agariphilus</name>
    <dbReference type="NCBI Taxonomy" id="433664"/>
    <lineage>
        <taxon>Bacteria</taxon>
        <taxon>Bacillati</taxon>
        <taxon>Actinomycetota</taxon>
        <taxon>Actinomycetes</taxon>
        <taxon>Propionibacteriales</taxon>
        <taxon>Nocardioidaceae</taxon>
        <taxon>Nocardioides</taxon>
    </lineage>
</organism>
<dbReference type="SUPFAM" id="SSF47323">
    <property type="entry name" value="Anticodon-binding domain of a subclass of class I aminoacyl-tRNA synthetases"/>
    <property type="match status" value="1"/>
</dbReference>
<keyword evidence="13" id="KW-1185">Reference proteome</keyword>
<protein>
    <recommendedName>
        <fullName evidence="8">Valine--tRNA ligase</fullName>
        <ecNumber evidence="8">6.1.1.9</ecNumber>
    </recommendedName>
    <alternativeName>
        <fullName evidence="8">Valyl-tRNA synthetase</fullName>
        <shortName evidence="8">ValRS</shortName>
    </alternativeName>
</protein>
<dbReference type="SUPFAM" id="SSF50677">
    <property type="entry name" value="ValRS/IleRS/LeuRS editing domain"/>
    <property type="match status" value="1"/>
</dbReference>
<dbReference type="NCBIfam" id="NF000540">
    <property type="entry name" value="alt_ValS"/>
    <property type="match status" value="1"/>
</dbReference>
<evidence type="ECO:0000256" key="8">
    <source>
        <dbReference type="HAMAP-Rule" id="MF_02005"/>
    </source>
</evidence>
<dbReference type="InterPro" id="IPR014729">
    <property type="entry name" value="Rossmann-like_a/b/a_fold"/>
</dbReference>
<feature type="short sequence motif" description="'HIGH' region" evidence="8">
    <location>
        <begin position="63"/>
        <end position="73"/>
    </location>
</feature>
<feature type="binding site" evidence="8">
    <location>
        <position position="598"/>
    </location>
    <ligand>
        <name>ATP</name>
        <dbReference type="ChEBI" id="CHEBI:30616"/>
    </ligand>
</feature>
<evidence type="ECO:0000256" key="2">
    <source>
        <dbReference type="ARBA" id="ARBA00022598"/>
    </source>
</evidence>
<dbReference type="HAMAP" id="MF_02005">
    <property type="entry name" value="Val_tRNA_synth_type2"/>
    <property type="match status" value="1"/>
</dbReference>
<dbReference type="InterPro" id="IPR002300">
    <property type="entry name" value="aa-tRNA-synth_Ia"/>
</dbReference>
<comment type="function">
    <text evidence="8">Catalyzes the attachment of valine to tRNA(Val). As ValRS can inadvertently accommodate and process structurally similar amino acids such as threonine, to avoid such errors, it has a 'posttransfer' editing activity that hydrolyzes mischarged Thr-tRNA(Val) in a tRNA-dependent manner.</text>
</comment>
<dbReference type="NCBIfam" id="NF009687">
    <property type="entry name" value="PRK13208.1"/>
    <property type="match status" value="1"/>
</dbReference>
<evidence type="ECO:0000259" key="10">
    <source>
        <dbReference type="Pfam" id="PF00133"/>
    </source>
</evidence>
<feature type="region of interest" description="Disordered" evidence="9">
    <location>
        <begin position="1"/>
        <end position="20"/>
    </location>
</feature>
<evidence type="ECO:0000259" key="11">
    <source>
        <dbReference type="Pfam" id="PF08264"/>
    </source>
</evidence>
<dbReference type="AlphaFoldDB" id="A0A930VM39"/>
<dbReference type="Gene3D" id="1.10.730.10">
    <property type="entry name" value="Isoleucyl-tRNA Synthetase, Domain 1"/>
    <property type="match status" value="1"/>
</dbReference>
<dbReference type="InterPro" id="IPR009080">
    <property type="entry name" value="tRNAsynth_Ia_anticodon-bd"/>
</dbReference>
<dbReference type="Gene3D" id="3.90.740.10">
    <property type="entry name" value="Valyl/Leucyl/Isoleucyl-tRNA synthetase, editing domain"/>
    <property type="match status" value="1"/>
</dbReference>
<keyword evidence="1 8" id="KW-0963">Cytoplasm</keyword>
<dbReference type="EC" id="6.1.1.9" evidence="8"/>
<dbReference type="SUPFAM" id="SSF52374">
    <property type="entry name" value="Nucleotidylyl transferase"/>
    <property type="match status" value="1"/>
</dbReference>
<dbReference type="CDD" id="cd07962">
    <property type="entry name" value="Anticodon_Ia_Val"/>
    <property type="match status" value="1"/>
</dbReference>
<evidence type="ECO:0000256" key="1">
    <source>
        <dbReference type="ARBA" id="ARBA00022490"/>
    </source>
</evidence>
<dbReference type="PROSITE" id="PS00178">
    <property type="entry name" value="AA_TRNA_LIGASE_I"/>
    <property type="match status" value="1"/>
</dbReference>
<dbReference type="GO" id="GO:0006438">
    <property type="term" value="P:valyl-tRNA aminoacylation"/>
    <property type="evidence" value="ECO:0007669"/>
    <property type="project" value="UniProtKB-UniRule"/>
</dbReference>
<keyword evidence="6 8" id="KW-0030">Aminoacyl-tRNA synthetase</keyword>
<comment type="domain">
    <text evidence="8">ValRS has two distinct active sites: one for aminoacylation and one for editing. The misactivated threonine is translocated from the active site to the editing site.</text>
</comment>
<name>A0A930VM39_9ACTN</name>
<evidence type="ECO:0000256" key="5">
    <source>
        <dbReference type="ARBA" id="ARBA00022917"/>
    </source>
</evidence>
<comment type="caution">
    <text evidence="8">Lacks conserved residue(s) required for the propagation of feature annotation.</text>
</comment>
<dbReference type="InterPro" id="IPR001412">
    <property type="entry name" value="aa-tRNA-synth_I_CS"/>
</dbReference>
<keyword evidence="5 8" id="KW-0648">Protein biosynthesis</keyword>
<evidence type="ECO:0000256" key="3">
    <source>
        <dbReference type="ARBA" id="ARBA00022741"/>
    </source>
</evidence>
<dbReference type="Proteomes" id="UP000660668">
    <property type="component" value="Unassembled WGS sequence"/>
</dbReference>
<feature type="region of interest" description="Disordered" evidence="9">
    <location>
        <begin position="120"/>
        <end position="141"/>
    </location>
</feature>
<reference evidence="12" key="1">
    <citation type="submission" date="2020-11" db="EMBL/GenBank/DDBJ databases">
        <title>Nocardioides cynanchi sp. nov., isolated from soil of rhizosphere of Cynanchum wilfordii.</title>
        <authorList>
            <person name="Lee J.-S."/>
            <person name="Suh M.K."/>
            <person name="Kim J.-S."/>
        </authorList>
    </citation>
    <scope>NUCLEOTIDE SEQUENCE</scope>
    <source>
        <strain evidence="12">KCTC 19276</strain>
    </source>
</reference>
<evidence type="ECO:0000313" key="12">
    <source>
        <dbReference type="EMBL" id="MBF4767062.1"/>
    </source>
</evidence>
<dbReference type="InterPro" id="IPR013155">
    <property type="entry name" value="M/V/L/I-tRNA-synth_anticd-bd"/>
</dbReference>
<dbReference type="Pfam" id="PF08264">
    <property type="entry name" value="Anticodon_1"/>
    <property type="match status" value="1"/>
</dbReference>
<comment type="subcellular location">
    <subcellularLocation>
        <location evidence="8">Cytoplasm</location>
    </subcellularLocation>
</comment>
<comment type="subunit">
    <text evidence="8">Monomer.</text>
</comment>
<dbReference type="PANTHER" id="PTHR11946:SF93">
    <property type="entry name" value="VALINE--TRNA LIGASE, CHLOROPLASTIC_MITOCHONDRIAL 2"/>
    <property type="match status" value="1"/>
</dbReference>
<comment type="similarity">
    <text evidence="8">Belongs to the class-I aminoacyl-tRNA synthetase family. ValS type 2 subfamily.</text>
</comment>
<dbReference type="Gene3D" id="3.40.50.620">
    <property type="entry name" value="HUPs"/>
    <property type="match status" value="2"/>
</dbReference>
<sequence length="870" mass="97215">MTETQSTDRTTPSAERRPVVVPDKPALEGLEEKWSQRWKADETYTFDRTRSRDEVYSIDTPPPTVSGSLHVGHVYSYTHTDLIARFQRMRGKAVFYPMGWDDNGLPTEKRVQNHYGVRCDPSLPHDPSFTPPEKPDPKRQVPIDRPNFIALCEQLVPEDEKQFEQLWRKLGLSVDWSQHYTTIGPKAQRISQTAFLRNFARGEAYLADAPTMWDVTFQTAVAQAELEAREYAGHYHRVAYHQADGTPVYVETTRPELIASAVALIAHPDDERYQSLFGTTVTSPVFGVQIPVLAHHLAEKDKGAGIAMCCTFGDLTDVTWWRELQLPVRTVIGRDGRLSRETPSWFDGAGATAYDEHLAGKTVFSAREAMVSLLRESGDLDGEPRPTTRMTNFYERGEKPLEIVATRQWYIRNGGRDEALREELRGLGTDIDWVPDFMRHRYDNWVGGVNGDWLISRQRFFGIPFPVWYPLDGDGEPDYAHPLLPSEAELPVDPSTQAPRGYDEDQRGKADGFIGDPDVMDTWATSSLSPQIAGGWLTDEDLFARVFPMDLCTHAHDIIRTWLFSRVVRAHFEQGVVPWRHAMISGFIVDPKRQKFSKSKGNATFGPNDLLDQYGADAVRWRAAIGRPGADSPFDESQMKVGRRLAMKVLNASKFVLGSVRATDPDPALVTEPVDRALLARLLTTCRLATEAFEAYDYTTALEVTEKFFWEFCDDYLELVKERAYDESDAARESAKAALACALHSVLRLLAPFLPYVTEEVWSWWQDGSIHLSSWPAPHDGLEVDADPALLDAVAAALMGIRSAKSQAKVSMRAALARVEVSGPQALVDAAASAAEDLRRAGHVQGDLVFTATDGTEIAVSAELAEVAGA</sequence>
<proteinExistence type="inferred from homology"/>
<feature type="region of interest" description="Disordered" evidence="9">
    <location>
        <begin position="480"/>
        <end position="509"/>
    </location>
</feature>
<feature type="domain" description="Aminoacyl-tRNA synthetase class Ia" evidence="10">
    <location>
        <begin position="34"/>
        <end position="625"/>
    </location>
</feature>
<gene>
    <name evidence="8 12" type="primary">valS</name>
    <name evidence="12" type="ORF">ISU10_04695</name>
</gene>
<dbReference type="EMBL" id="JADKPO010000004">
    <property type="protein sequence ID" value="MBF4767062.1"/>
    <property type="molecule type" value="Genomic_DNA"/>
</dbReference>
<dbReference type="InterPro" id="IPR009008">
    <property type="entry name" value="Val/Leu/Ile-tRNA-synth_edit"/>
</dbReference>
<comment type="caution">
    <text evidence="12">The sequence shown here is derived from an EMBL/GenBank/DDBJ whole genome shotgun (WGS) entry which is preliminary data.</text>
</comment>
<feature type="domain" description="Methionyl/Valyl/Leucyl/Isoleucyl-tRNA synthetase anticodon-binding" evidence="11">
    <location>
        <begin position="675"/>
        <end position="817"/>
    </location>
</feature>
<keyword evidence="4 8" id="KW-0067">ATP-binding</keyword>
<dbReference type="Pfam" id="PF00133">
    <property type="entry name" value="tRNA-synt_1"/>
    <property type="match status" value="1"/>
</dbReference>
<dbReference type="InterPro" id="IPR022874">
    <property type="entry name" value="Valine-tRNA_ligase_type_2"/>
</dbReference>
<dbReference type="GO" id="GO:0005829">
    <property type="term" value="C:cytosol"/>
    <property type="evidence" value="ECO:0007669"/>
    <property type="project" value="TreeGrafter"/>
</dbReference>
<evidence type="ECO:0000256" key="4">
    <source>
        <dbReference type="ARBA" id="ARBA00022840"/>
    </source>
</evidence>